<dbReference type="EMBL" id="UGQT01000001">
    <property type="protein sequence ID" value="STZ60645.1"/>
    <property type="molecule type" value="Genomic_DNA"/>
</dbReference>
<name>A0A378TLH6_9MYCO</name>
<dbReference type="PROSITE" id="PS00061">
    <property type="entry name" value="ADH_SHORT"/>
    <property type="match status" value="1"/>
</dbReference>
<dbReference type="Gene3D" id="3.40.50.720">
    <property type="entry name" value="NAD(P)-binding Rossmann-like Domain"/>
    <property type="match status" value="1"/>
</dbReference>
<evidence type="ECO:0000313" key="5">
    <source>
        <dbReference type="Proteomes" id="UP000254978"/>
    </source>
</evidence>
<dbReference type="PANTHER" id="PTHR24321:SF15">
    <property type="entry name" value="OXIDOREDUCTASE UCPA"/>
    <property type="match status" value="1"/>
</dbReference>
<dbReference type="FunFam" id="3.40.50.720:FF:000084">
    <property type="entry name" value="Short-chain dehydrogenase reductase"/>
    <property type="match status" value="1"/>
</dbReference>
<feature type="domain" description="Ketoreductase" evidence="3">
    <location>
        <begin position="7"/>
        <end position="190"/>
    </location>
</feature>
<dbReference type="OrthoDB" id="286404at2"/>
<dbReference type="SUPFAM" id="SSF51735">
    <property type="entry name" value="NAD(P)-binding Rossmann-fold domains"/>
    <property type="match status" value="1"/>
</dbReference>
<evidence type="ECO:0000256" key="1">
    <source>
        <dbReference type="ARBA" id="ARBA00006484"/>
    </source>
</evidence>
<comment type="similarity">
    <text evidence="1">Belongs to the short-chain dehydrogenases/reductases (SDR) family.</text>
</comment>
<evidence type="ECO:0000313" key="4">
    <source>
        <dbReference type="EMBL" id="STZ60645.1"/>
    </source>
</evidence>
<evidence type="ECO:0000259" key="3">
    <source>
        <dbReference type="SMART" id="SM00822"/>
    </source>
</evidence>
<dbReference type="AlphaFoldDB" id="A0A378TLH6"/>
<dbReference type="InterPro" id="IPR036291">
    <property type="entry name" value="NAD(P)-bd_dom_sf"/>
</dbReference>
<dbReference type="EC" id="1.1.1.69" evidence="4"/>
<dbReference type="InterPro" id="IPR002347">
    <property type="entry name" value="SDR_fam"/>
</dbReference>
<evidence type="ECO:0000256" key="2">
    <source>
        <dbReference type="ARBA" id="ARBA00023002"/>
    </source>
</evidence>
<keyword evidence="5" id="KW-1185">Reference proteome</keyword>
<dbReference type="InterPro" id="IPR020904">
    <property type="entry name" value="Sc_DH/Rdtase_CS"/>
</dbReference>
<dbReference type="Proteomes" id="UP000254978">
    <property type="component" value="Unassembled WGS sequence"/>
</dbReference>
<keyword evidence="2 4" id="KW-0560">Oxidoreductase</keyword>
<dbReference type="PRINTS" id="PR00081">
    <property type="entry name" value="GDHRDH"/>
</dbReference>
<dbReference type="CDD" id="cd05233">
    <property type="entry name" value="SDR_c"/>
    <property type="match status" value="1"/>
</dbReference>
<dbReference type="PRINTS" id="PR00080">
    <property type="entry name" value="SDRFAMILY"/>
</dbReference>
<gene>
    <name evidence="4" type="primary">gno_3</name>
    <name evidence="4" type="ORF">NCTC10821_04188</name>
</gene>
<dbReference type="PANTHER" id="PTHR24321">
    <property type="entry name" value="DEHYDROGENASES, SHORT CHAIN"/>
    <property type="match status" value="1"/>
</dbReference>
<sequence length="259" mass="26769">MITLTGKRALVTGASSGIGRAIATTLAEAGAHVCVADLTDQAREGGESTAAMIEAAGGSAEFTTMDVTDSAHVAAVIGDLDQRLGGLDILVNNAGVLRQGSVTETDDESWRAQFSVNVDGTFHCTREMLRAMLARGRRGKIVNISSISGFRGNPGFAAYCASKGAIVNFTRQVGLDYAAHGINVNAVAPGFVTTQMTALYDQATHDALAAQTPRGRWATAQDVANAALFLSSSLADHICGENILVDGGWAIGTPVTVDA</sequence>
<reference evidence="4 5" key="1">
    <citation type="submission" date="2018-06" db="EMBL/GenBank/DDBJ databases">
        <authorList>
            <consortium name="Pathogen Informatics"/>
            <person name="Doyle S."/>
        </authorList>
    </citation>
    <scope>NUCLEOTIDE SEQUENCE [LARGE SCALE GENOMIC DNA]</scope>
    <source>
        <strain evidence="4 5">NCTC10821</strain>
    </source>
</reference>
<dbReference type="InterPro" id="IPR057326">
    <property type="entry name" value="KR_dom"/>
</dbReference>
<dbReference type="Pfam" id="PF13561">
    <property type="entry name" value="adh_short_C2"/>
    <property type="match status" value="1"/>
</dbReference>
<protein>
    <submittedName>
        <fullName evidence="4">Gluconate 5-dehydrogenase</fullName>
        <ecNumber evidence="4">1.1.1.69</ecNumber>
    </submittedName>
</protein>
<dbReference type="GO" id="GO:0008874">
    <property type="term" value="F:gluconate 5-dehydrogenase activity"/>
    <property type="evidence" value="ECO:0007669"/>
    <property type="project" value="UniProtKB-EC"/>
</dbReference>
<dbReference type="NCBIfam" id="NF005559">
    <property type="entry name" value="PRK07231.1"/>
    <property type="match status" value="1"/>
</dbReference>
<organism evidence="4 5">
    <name type="scientific">Mycolicibacterium tokaiense</name>
    <dbReference type="NCBI Taxonomy" id="39695"/>
    <lineage>
        <taxon>Bacteria</taxon>
        <taxon>Bacillati</taxon>
        <taxon>Actinomycetota</taxon>
        <taxon>Actinomycetes</taxon>
        <taxon>Mycobacteriales</taxon>
        <taxon>Mycobacteriaceae</taxon>
        <taxon>Mycolicibacterium</taxon>
    </lineage>
</organism>
<dbReference type="RefSeq" id="WP_115279747.1">
    <property type="nucleotide sequence ID" value="NZ_AP022600.1"/>
</dbReference>
<dbReference type="SMART" id="SM00822">
    <property type="entry name" value="PKS_KR"/>
    <property type="match status" value="1"/>
</dbReference>
<proteinExistence type="inferred from homology"/>
<accession>A0A378TLH6</accession>